<dbReference type="Proteomes" id="UP000252139">
    <property type="component" value="Unassembled WGS sequence"/>
</dbReference>
<gene>
    <name evidence="1" type="ORF">CU097_002033</name>
</gene>
<dbReference type="STRING" id="86630.A0A367IQI2"/>
<keyword evidence="2" id="KW-1185">Reference proteome</keyword>
<dbReference type="AlphaFoldDB" id="A0A367IQI2"/>
<comment type="caution">
    <text evidence="1">The sequence shown here is derived from an EMBL/GenBank/DDBJ whole genome shotgun (WGS) entry which is preliminary data.</text>
</comment>
<sequence>MISKLIKSKTDASVNASNIIERLAMRRYVDFFSDIQQELDIIKARPYKSESFWDHPSADPAAPQYWEPFRCGVVATESTVRSDSWSIHTATLYSCLQRFYRHILNGQGALPPVNIHIDIAARAWIHSTEYSSAFYRHCRQEFRRSNHIVRFYGYNQKKYVGFVQFFFKHIQDGVTRFLVYIELPKVIRQCSYDKSIVMVQLHESEAEETRYIVVDIESIICQVGLVIAPEGKNLYKVITPYSMLL</sequence>
<protein>
    <submittedName>
        <fullName evidence="1">Uncharacterized protein</fullName>
    </submittedName>
</protein>
<evidence type="ECO:0000313" key="2">
    <source>
        <dbReference type="Proteomes" id="UP000252139"/>
    </source>
</evidence>
<accession>A0A367IQI2</accession>
<dbReference type="OrthoDB" id="2261465at2759"/>
<proteinExistence type="predicted"/>
<dbReference type="EMBL" id="PJQL01004183">
    <property type="protein sequence ID" value="RCH79954.1"/>
    <property type="molecule type" value="Genomic_DNA"/>
</dbReference>
<organism evidence="1 2">
    <name type="scientific">Rhizopus azygosporus</name>
    <name type="common">Rhizopus microsporus var. azygosporus</name>
    <dbReference type="NCBI Taxonomy" id="86630"/>
    <lineage>
        <taxon>Eukaryota</taxon>
        <taxon>Fungi</taxon>
        <taxon>Fungi incertae sedis</taxon>
        <taxon>Mucoromycota</taxon>
        <taxon>Mucoromycotina</taxon>
        <taxon>Mucoromycetes</taxon>
        <taxon>Mucorales</taxon>
        <taxon>Mucorineae</taxon>
        <taxon>Rhizopodaceae</taxon>
        <taxon>Rhizopus</taxon>
    </lineage>
</organism>
<name>A0A367IQI2_RHIAZ</name>
<evidence type="ECO:0000313" key="1">
    <source>
        <dbReference type="EMBL" id="RCH79954.1"/>
    </source>
</evidence>
<reference evidence="1 2" key="1">
    <citation type="journal article" date="2018" name="G3 (Bethesda)">
        <title>Phylogenetic and Phylogenomic Definition of Rhizopus Species.</title>
        <authorList>
            <person name="Gryganskyi A.P."/>
            <person name="Golan J."/>
            <person name="Dolatabadi S."/>
            <person name="Mondo S."/>
            <person name="Robb S."/>
            <person name="Idnurm A."/>
            <person name="Muszewska A."/>
            <person name="Steczkiewicz K."/>
            <person name="Masonjones S."/>
            <person name="Liao H.L."/>
            <person name="Gajdeczka M.T."/>
            <person name="Anike F."/>
            <person name="Vuek A."/>
            <person name="Anishchenko I.M."/>
            <person name="Voigt K."/>
            <person name="de Hoog G.S."/>
            <person name="Smith M.E."/>
            <person name="Heitman J."/>
            <person name="Vilgalys R."/>
            <person name="Stajich J.E."/>
        </authorList>
    </citation>
    <scope>NUCLEOTIDE SEQUENCE [LARGE SCALE GENOMIC DNA]</scope>
    <source>
        <strain evidence="1 2">CBS 357.93</strain>
    </source>
</reference>